<accession>A0ABU1JW96</accession>
<evidence type="ECO:0000313" key="2">
    <source>
        <dbReference type="EMBL" id="MDR6292888.1"/>
    </source>
</evidence>
<dbReference type="RefSeq" id="WP_309799384.1">
    <property type="nucleotide sequence ID" value="NZ_JAVDPW010000010.1"/>
</dbReference>
<reference evidence="2 3" key="1">
    <citation type="submission" date="2023-07" db="EMBL/GenBank/DDBJ databases">
        <title>Sorghum-associated microbial communities from plants grown in Nebraska, USA.</title>
        <authorList>
            <person name="Schachtman D."/>
        </authorList>
    </citation>
    <scope>NUCLEOTIDE SEQUENCE [LARGE SCALE GENOMIC DNA]</scope>
    <source>
        <strain evidence="2 3">584</strain>
    </source>
</reference>
<comment type="caution">
    <text evidence="2">The sequence shown here is derived from an EMBL/GenBank/DDBJ whole genome shotgun (WGS) entry which is preliminary data.</text>
</comment>
<evidence type="ECO:0000256" key="1">
    <source>
        <dbReference type="SAM" id="MobiDB-lite"/>
    </source>
</evidence>
<protein>
    <submittedName>
        <fullName evidence="2">Vacuolar-type H+-ATPase subunit B/Vma2</fullName>
    </submittedName>
</protein>
<dbReference type="EMBL" id="JAVDPW010000010">
    <property type="protein sequence ID" value="MDR6292888.1"/>
    <property type="molecule type" value="Genomic_DNA"/>
</dbReference>
<name>A0ABU1JW96_9PROT</name>
<feature type="region of interest" description="Disordered" evidence="1">
    <location>
        <begin position="1"/>
        <end position="21"/>
    </location>
</feature>
<organism evidence="2 3">
    <name type="scientific">Inquilinus ginsengisoli</name>
    <dbReference type="NCBI Taxonomy" id="363840"/>
    <lineage>
        <taxon>Bacteria</taxon>
        <taxon>Pseudomonadati</taxon>
        <taxon>Pseudomonadota</taxon>
        <taxon>Alphaproteobacteria</taxon>
        <taxon>Rhodospirillales</taxon>
        <taxon>Rhodospirillaceae</taxon>
        <taxon>Inquilinus</taxon>
    </lineage>
</organism>
<sequence length="96" mass="10607">MRTKEDRDMATRAPASTKHQVLAAYQSSRQAGDDEWTACEKALLAFARQHPEASSEFANTFISTALWERYVSSRLDAEWESIPASRAAHPASHAAG</sequence>
<evidence type="ECO:0000313" key="3">
    <source>
        <dbReference type="Proteomes" id="UP001262410"/>
    </source>
</evidence>
<proteinExistence type="predicted"/>
<keyword evidence="3" id="KW-1185">Reference proteome</keyword>
<dbReference type="Proteomes" id="UP001262410">
    <property type="component" value="Unassembled WGS sequence"/>
</dbReference>
<gene>
    <name evidence="2" type="ORF">E9232_005433</name>
</gene>
<feature type="compositionally biased region" description="Basic and acidic residues" evidence="1">
    <location>
        <begin position="1"/>
        <end position="10"/>
    </location>
</feature>